<dbReference type="AlphaFoldDB" id="X0YTQ3"/>
<dbReference type="EMBL" id="BARS01051945">
    <property type="protein sequence ID" value="GAG50122.1"/>
    <property type="molecule type" value="Genomic_DNA"/>
</dbReference>
<organism evidence="1">
    <name type="scientific">marine sediment metagenome</name>
    <dbReference type="NCBI Taxonomy" id="412755"/>
    <lineage>
        <taxon>unclassified sequences</taxon>
        <taxon>metagenomes</taxon>
        <taxon>ecological metagenomes</taxon>
    </lineage>
</organism>
<sequence>TPNLDKYVSRIVYRVKNNKPYPFYSQKGEQHLFHFTEYTLEKIIKTAGFNIIYKGVDFAGVRLKFKVLEYTSFILSAIFHKNWNENILVIAQK</sequence>
<gene>
    <name evidence="1" type="ORF">S01H1_77302</name>
</gene>
<name>X0YTQ3_9ZZZZ</name>
<reference evidence="1" key="1">
    <citation type="journal article" date="2014" name="Front. Microbiol.">
        <title>High frequency of phylogenetically diverse reductive dehalogenase-homologous genes in deep subseafloor sedimentary metagenomes.</title>
        <authorList>
            <person name="Kawai M."/>
            <person name="Futagami T."/>
            <person name="Toyoda A."/>
            <person name="Takaki Y."/>
            <person name="Nishi S."/>
            <person name="Hori S."/>
            <person name="Arai W."/>
            <person name="Tsubouchi T."/>
            <person name="Morono Y."/>
            <person name="Uchiyama I."/>
            <person name="Ito T."/>
            <person name="Fujiyama A."/>
            <person name="Inagaki F."/>
            <person name="Takami H."/>
        </authorList>
    </citation>
    <scope>NUCLEOTIDE SEQUENCE</scope>
    <source>
        <strain evidence="1">Expedition CK06-06</strain>
    </source>
</reference>
<evidence type="ECO:0000313" key="1">
    <source>
        <dbReference type="EMBL" id="GAG50122.1"/>
    </source>
</evidence>
<feature type="non-terminal residue" evidence="1">
    <location>
        <position position="1"/>
    </location>
</feature>
<protein>
    <submittedName>
        <fullName evidence="1">Uncharacterized protein</fullName>
    </submittedName>
</protein>
<accession>X0YTQ3</accession>
<comment type="caution">
    <text evidence="1">The sequence shown here is derived from an EMBL/GenBank/DDBJ whole genome shotgun (WGS) entry which is preliminary data.</text>
</comment>
<proteinExistence type="predicted"/>